<dbReference type="Proteomes" id="UP000601435">
    <property type="component" value="Unassembled WGS sequence"/>
</dbReference>
<feature type="compositionally biased region" description="Basic and acidic residues" evidence="4">
    <location>
        <begin position="1"/>
        <end position="13"/>
    </location>
</feature>
<feature type="compositionally biased region" description="Polar residues" evidence="4">
    <location>
        <begin position="15"/>
        <end position="28"/>
    </location>
</feature>
<feature type="non-terminal residue" evidence="5">
    <location>
        <position position="1"/>
    </location>
</feature>
<feature type="region of interest" description="Disordered" evidence="4">
    <location>
        <begin position="1"/>
        <end position="28"/>
    </location>
</feature>
<feature type="repeat" description="ANK" evidence="3">
    <location>
        <begin position="28"/>
        <end position="60"/>
    </location>
</feature>
<dbReference type="PROSITE" id="PS50088">
    <property type="entry name" value="ANK_REPEAT"/>
    <property type="match status" value="1"/>
</dbReference>
<evidence type="ECO:0000313" key="5">
    <source>
        <dbReference type="EMBL" id="CAE7637895.1"/>
    </source>
</evidence>
<gene>
    <name evidence="5" type="primary">ANKRD50</name>
    <name evidence="5" type="ORF">SNEC2469_LOCUS18009</name>
</gene>
<dbReference type="AlphaFoldDB" id="A0A812VFB4"/>
<sequence length="123" mass="13512">QLLLKSRADKELTDNEGNTANPDARNQSGKTALMYSAIHGSDDNVTLLLTWGADRNLCDSNGRGALDSAKSNGHWKIAQTLQNWTNREAATPRMSFLQTSMESFRTLRSLVQSLRIDACGRGS</sequence>
<dbReference type="EMBL" id="CAJNJA010030076">
    <property type="protein sequence ID" value="CAE7637895.1"/>
    <property type="molecule type" value="Genomic_DNA"/>
</dbReference>
<evidence type="ECO:0000256" key="3">
    <source>
        <dbReference type="PROSITE-ProRule" id="PRU00023"/>
    </source>
</evidence>
<comment type="caution">
    <text evidence="5">The sequence shown here is derived from an EMBL/GenBank/DDBJ whole genome shotgun (WGS) entry which is preliminary data.</text>
</comment>
<accession>A0A812VFB4</accession>
<dbReference type="InterPro" id="IPR002110">
    <property type="entry name" value="Ankyrin_rpt"/>
</dbReference>
<proteinExistence type="predicted"/>
<dbReference type="InterPro" id="IPR050776">
    <property type="entry name" value="Ank_Repeat/CDKN_Inhibitor"/>
</dbReference>
<keyword evidence="1" id="KW-0677">Repeat</keyword>
<reference evidence="5" key="1">
    <citation type="submission" date="2021-02" db="EMBL/GenBank/DDBJ databases">
        <authorList>
            <person name="Dougan E. K."/>
            <person name="Rhodes N."/>
            <person name="Thang M."/>
            <person name="Chan C."/>
        </authorList>
    </citation>
    <scope>NUCLEOTIDE SEQUENCE</scope>
</reference>
<dbReference type="Pfam" id="PF12796">
    <property type="entry name" value="Ank_2"/>
    <property type="match status" value="1"/>
</dbReference>
<protein>
    <submittedName>
        <fullName evidence="5">ANKRD50 protein</fullName>
    </submittedName>
</protein>
<evidence type="ECO:0000256" key="2">
    <source>
        <dbReference type="ARBA" id="ARBA00023043"/>
    </source>
</evidence>
<keyword evidence="6" id="KW-1185">Reference proteome</keyword>
<dbReference type="PANTHER" id="PTHR24201">
    <property type="entry name" value="ANK_REP_REGION DOMAIN-CONTAINING PROTEIN"/>
    <property type="match status" value="1"/>
</dbReference>
<evidence type="ECO:0000256" key="1">
    <source>
        <dbReference type="ARBA" id="ARBA00022737"/>
    </source>
</evidence>
<dbReference type="Gene3D" id="1.25.40.20">
    <property type="entry name" value="Ankyrin repeat-containing domain"/>
    <property type="match status" value="1"/>
</dbReference>
<keyword evidence="2 3" id="KW-0040">ANK repeat</keyword>
<dbReference type="InterPro" id="IPR036770">
    <property type="entry name" value="Ankyrin_rpt-contain_sf"/>
</dbReference>
<dbReference type="PROSITE" id="PS50297">
    <property type="entry name" value="ANK_REP_REGION"/>
    <property type="match status" value="1"/>
</dbReference>
<dbReference type="OrthoDB" id="417785at2759"/>
<evidence type="ECO:0000313" key="6">
    <source>
        <dbReference type="Proteomes" id="UP000601435"/>
    </source>
</evidence>
<evidence type="ECO:0000256" key="4">
    <source>
        <dbReference type="SAM" id="MobiDB-lite"/>
    </source>
</evidence>
<name>A0A812VFB4_9DINO</name>
<organism evidence="5 6">
    <name type="scientific">Symbiodinium necroappetens</name>
    <dbReference type="NCBI Taxonomy" id="1628268"/>
    <lineage>
        <taxon>Eukaryota</taxon>
        <taxon>Sar</taxon>
        <taxon>Alveolata</taxon>
        <taxon>Dinophyceae</taxon>
        <taxon>Suessiales</taxon>
        <taxon>Symbiodiniaceae</taxon>
        <taxon>Symbiodinium</taxon>
    </lineage>
</organism>
<dbReference type="SUPFAM" id="SSF48403">
    <property type="entry name" value="Ankyrin repeat"/>
    <property type="match status" value="1"/>
</dbReference>